<proteinExistence type="predicted"/>
<evidence type="ECO:0000313" key="2">
    <source>
        <dbReference type="EMBL" id="VFV18255.1"/>
    </source>
</evidence>
<accession>A0A485MBV9</accession>
<protein>
    <submittedName>
        <fullName evidence="2">Uncharacterized protein</fullName>
    </submittedName>
</protein>
<dbReference type="EMBL" id="CAAGRJ010000674">
    <property type="protein sequence ID" value="VFV18255.1"/>
    <property type="molecule type" value="Genomic_DNA"/>
</dbReference>
<name>A0A485MBV9_LYNPA</name>
<reference evidence="2 3" key="1">
    <citation type="submission" date="2019-01" db="EMBL/GenBank/DDBJ databases">
        <authorList>
            <person name="Alioto T."/>
            <person name="Alioto T."/>
        </authorList>
    </citation>
    <scope>NUCLEOTIDE SEQUENCE [LARGE SCALE GENOMIC DNA]</scope>
</reference>
<feature type="compositionally biased region" description="Low complexity" evidence="1">
    <location>
        <begin position="43"/>
        <end position="61"/>
    </location>
</feature>
<feature type="non-terminal residue" evidence="2">
    <location>
        <position position="122"/>
    </location>
</feature>
<keyword evidence="3" id="KW-1185">Reference proteome</keyword>
<dbReference type="AlphaFoldDB" id="A0A485MBV9"/>
<dbReference type="Proteomes" id="UP000386466">
    <property type="component" value="Unassembled WGS sequence"/>
</dbReference>
<sequence>MDICIHFRKANLSLGRTRFASSVRGRTRRGASGRAQQLFARHSGGALSAPHPGPAPSSAIGRSPAQPPDPPGRPLGRAGAAPYADEEGVASAQRLGPGSAERPGIKKVVKTFPRTTAKAPET</sequence>
<feature type="region of interest" description="Disordered" evidence="1">
    <location>
        <begin position="21"/>
        <end position="122"/>
    </location>
</feature>
<evidence type="ECO:0000256" key="1">
    <source>
        <dbReference type="SAM" id="MobiDB-lite"/>
    </source>
</evidence>
<evidence type="ECO:0000313" key="3">
    <source>
        <dbReference type="Proteomes" id="UP000386466"/>
    </source>
</evidence>
<organism evidence="2 3">
    <name type="scientific">Lynx pardinus</name>
    <name type="common">Iberian lynx</name>
    <name type="synonym">Felis pardina</name>
    <dbReference type="NCBI Taxonomy" id="191816"/>
    <lineage>
        <taxon>Eukaryota</taxon>
        <taxon>Metazoa</taxon>
        <taxon>Chordata</taxon>
        <taxon>Craniata</taxon>
        <taxon>Vertebrata</taxon>
        <taxon>Euteleostomi</taxon>
        <taxon>Mammalia</taxon>
        <taxon>Eutheria</taxon>
        <taxon>Laurasiatheria</taxon>
        <taxon>Carnivora</taxon>
        <taxon>Feliformia</taxon>
        <taxon>Felidae</taxon>
        <taxon>Felinae</taxon>
        <taxon>Lynx</taxon>
    </lineage>
</organism>
<gene>
    <name evidence="2" type="ORF">LYPA_23C010793</name>
</gene>